<dbReference type="Pfam" id="PF21983">
    <property type="entry name" value="NikA-like"/>
    <property type="match status" value="1"/>
</dbReference>
<gene>
    <name evidence="1" type="ORF">GCM10017577_16030</name>
</gene>
<dbReference type="AlphaFoldDB" id="A0A9W6KZD0"/>
<comment type="caution">
    <text evidence="1">The sequence shown here is derived from an EMBL/GenBank/DDBJ whole genome shotgun (WGS) entry which is preliminary data.</text>
</comment>
<accession>A0A9W6KZD0</accession>
<organism evidence="1 2">
    <name type="scientific">Pseudonocardia halophobica</name>
    <dbReference type="NCBI Taxonomy" id="29401"/>
    <lineage>
        <taxon>Bacteria</taxon>
        <taxon>Bacillati</taxon>
        <taxon>Actinomycetota</taxon>
        <taxon>Actinomycetes</taxon>
        <taxon>Pseudonocardiales</taxon>
        <taxon>Pseudonocardiaceae</taxon>
        <taxon>Pseudonocardia</taxon>
    </lineage>
</organism>
<dbReference type="EMBL" id="BSFQ01000005">
    <property type="protein sequence ID" value="GLL10463.1"/>
    <property type="molecule type" value="Genomic_DNA"/>
</dbReference>
<evidence type="ECO:0000313" key="2">
    <source>
        <dbReference type="Proteomes" id="UP001143463"/>
    </source>
</evidence>
<dbReference type="InterPro" id="IPR053842">
    <property type="entry name" value="NikA-like"/>
</dbReference>
<name>A0A9W6KZD0_9PSEU</name>
<protein>
    <submittedName>
        <fullName evidence="1">Uncharacterized protein</fullName>
    </submittedName>
</protein>
<reference evidence="1" key="2">
    <citation type="submission" date="2023-01" db="EMBL/GenBank/DDBJ databases">
        <authorList>
            <person name="Sun Q."/>
            <person name="Evtushenko L."/>
        </authorList>
    </citation>
    <scope>NUCLEOTIDE SEQUENCE</scope>
    <source>
        <strain evidence="1">VKM Ac-1069</strain>
    </source>
</reference>
<keyword evidence="2" id="KW-1185">Reference proteome</keyword>
<dbReference type="Proteomes" id="UP001143463">
    <property type="component" value="Unassembled WGS sequence"/>
</dbReference>
<sequence>MLAEVISRRRRSPDPARRTAALRVRFTDAERDLIRAAAAAAGVTAATWIGELVTATLRGELDEPTAELRELLTARAAVVELAGRMPGGELVALPEAVAACRRIDEAAAAVMDGLRRPR</sequence>
<reference evidence="1" key="1">
    <citation type="journal article" date="2014" name="Int. J. Syst. Evol. Microbiol.">
        <title>Complete genome sequence of Corynebacterium casei LMG S-19264T (=DSM 44701T), isolated from a smear-ripened cheese.</title>
        <authorList>
            <consortium name="US DOE Joint Genome Institute (JGI-PGF)"/>
            <person name="Walter F."/>
            <person name="Albersmeier A."/>
            <person name="Kalinowski J."/>
            <person name="Ruckert C."/>
        </authorList>
    </citation>
    <scope>NUCLEOTIDE SEQUENCE</scope>
    <source>
        <strain evidence="1">VKM Ac-1069</strain>
    </source>
</reference>
<evidence type="ECO:0000313" key="1">
    <source>
        <dbReference type="EMBL" id="GLL10463.1"/>
    </source>
</evidence>
<proteinExistence type="predicted"/>